<sequence length="121" mass="13717">MDNSDVNEYSCESSCWNSYGNVCPGRCLNLKDEQLELNCWQDFCIICGEQFGNVNSNVGEGSTSNSQHNVESNWDWVEGESSAQPSSNSFQVYDNILKQLVAEFLNGNYFAYFIKVFFVCD</sequence>
<accession>A0A1I8BML7</accession>
<dbReference type="Proteomes" id="UP000095281">
    <property type="component" value="Unplaced"/>
</dbReference>
<dbReference type="WBParaSite" id="MhA1_Contig3317.frz3.gene1">
    <property type="protein sequence ID" value="MhA1_Contig3317.frz3.gene1"/>
    <property type="gene ID" value="MhA1_Contig3317.frz3.gene1"/>
</dbReference>
<proteinExistence type="predicted"/>
<reference evidence="2" key="1">
    <citation type="submission" date="2016-11" db="UniProtKB">
        <authorList>
            <consortium name="WormBaseParasite"/>
        </authorList>
    </citation>
    <scope>IDENTIFICATION</scope>
</reference>
<organism evidence="1 2">
    <name type="scientific">Meloidogyne hapla</name>
    <name type="common">Root-knot nematode worm</name>
    <dbReference type="NCBI Taxonomy" id="6305"/>
    <lineage>
        <taxon>Eukaryota</taxon>
        <taxon>Metazoa</taxon>
        <taxon>Ecdysozoa</taxon>
        <taxon>Nematoda</taxon>
        <taxon>Chromadorea</taxon>
        <taxon>Rhabditida</taxon>
        <taxon>Tylenchina</taxon>
        <taxon>Tylenchomorpha</taxon>
        <taxon>Tylenchoidea</taxon>
        <taxon>Meloidogynidae</taxon>
        <taxon>Meloidogyninae</taxon>
        <taxon>Meloidogyne</taxon>
    </lineage>
</organism>
<name>A0A1I8BML7_MELHA</name>
<protein>
    <submittedName>
        <fullName evidence="2">Uncharacterized protein</fullName>
    </submittedName>
</protein>
<evidence type="ECO:0000313" key="2">
    <source>
        <dbReference type="WBParaSite" id="MhA1_Contig3317.frz3.gene1"/>
    </source>
</evidence>
<evidence type="ECO:0000313" key="1">
    <source>
        <dbReference type="Proteomes" id="UP000095281"/>
    </source>
</evidence>
<dbReference type="AlphaFoldDB" id="A0A1I8BML7"/>
<keyword evidence="1" id="KW-1185">Reference proteome</keyword>